<evidence type="ECO:0000313" key="2">
    <source>
        <dbReference type="EMBL" id="MBU5482864.1"/>
    </source>
</evidence>
<dbReference type="Proteomes" id="UP000726170">
    <property type="component" value="Unassembled WGS sequence"/>
</dbReference>
<evidence type="ECO:0000259" key="1">
    <source>
        <dbReference type="SMART" id="SM00646"/>
    </source>
</evidence>
<evidence type="ECO:0000313" key="3">
    <source>
        <dbReference type="Proteomes" id="UP000726170"/>
    </source>
</evidence>
<reference evidence="2 3" key="1">
    <citation type="submission" date="2021-06" db="EMBL/GenBank/DDBJ databases">
        <authorList>
            <person name="Sun Q."/>
            <person name="Li D."/>
        </authorList>
    </citation>
    <scope>NUCLEOTIDE SEQUENCE [LARGE SCALE GENOMIC DNA]</scope>
    <source>
        <strain evidence="2 3">MSJ-11</strain>
    </source>
</reference>
<dbReference type="Pfam" id="PF01520">
    <property type="entry name" value="Amidase_3"/>
    <property type="match status" value="1"/>
</dbReference>
<organism evidence="2 3">
    <name type="scientific">Clostridium mobile</name>
    <dbReference type="NCBI Taxonomy" id="2841512"/>
    <lineage>
        <taxon>Bacteria</taxon>
        <taxon>Bacillati</taxon>
        <taxon>Bacillota</taxon>
        <taxon>Clostridia</taxon>
        <taxon>Eubacteriales</taxon>
        <taxon>Clostridiaceae</taxon>
        <taxon>Clostridium</taxon>
    </lineage>
</organism>
<comment type="caution">
    <text evidence="2">The sequence shown here is derived from an EMBL/GenBank/DDBJ whole genome shotgun (WGS) entry which is preliminary data.</text>
</comment>
<dbReference type="RefSeq" id="WP_216437278.1">
    <property type="nucleotide sequence ID" value="NZ_JAHLQF010000001.1"/>
</dbReference>
<dbReference type="EMBL" id="JAHLQF010000001">
    <property type="protein sequence ID" value="MBU5482864.1"/>
    <property type="molecule type" value="Genomic_DNA"/>
</dbReference>
<dbReference type="CDD" id="cd02696">
    <property type="entry name" value="MurNAc-LAA"/>
    <property type="match status" value="1"/>
</dbReference>
<dbReference type="SMART" id="SM00646">
    <property type="entry name" value="Ami_3"/>
    <property type="match status" value="1"/>
</dbReference>
<keyword evidence="3" id="KW-1185">Reference proteome</keyword>
<name>A0ABS6ECE6_9CLOT</name>
<protein>
    <submittedName>
        <fullName evidence="2">N-acetylmuramoyl-L-alanine amidase</fullName>
    </submittedName>
</protein>
<dbReference type="InterPro" id="IPR050695">
    <property type="entry name" value="N-acetylmuramoyl_amidase_3"/>
</dbReference>
<sequence length="249" mass="27618">MKIAIDLGHGTGDDRGSIGYLNEEKIIREYGPLVIEGLKKLGHTIINVTPTKSNLTLAQSLAYRVNMANSNKVDLLVSLHVNAFEKDRAKGCEVEYISPTGKGLAEKICSEISKLGYVNRGPVKRENLYILKHTSMPSILVEPFFCDNKEDCDKYNPLSIANSIIKGLTGQYAFVEKNEPTVPNIDYSIPSMPGVYSLPGGIGYIQVIKEKGRIDIHLDKYNYITIQDSEIEGNRIILTTRTKGSKILL</sequence>
<accession>A0ABS6ECE6</accession>
<gene>
    <name evidence="2" type="ORF">KQI86_00915</name>
</gene>
<dbReference type="PANTHER" id="PTHR30404:SF8">
    <property type="entry name" value="AUTOLYSIN PH-RELATED"/>
    <property type="match status" value="1"/>
</dbReference>
<dbReference type="PANTHER" id="PTHR30404">
    <property type="entry name" value="N-ACETYLMURAMOYL-L-ALANINE AMIDASE"/>
    <property type="match status" value="1"/>
</dbReference>
<dbReference type="InterPro" id="IPR002508">
    <property type="entry name" value="MurNAc-LAA_cat"/>
</dbReference>
<feature type="domain" description="MurNAc-LAA" evidence="1">
    <location>
        <begin position="65"/>
        <end position="169"/>
    </location>
</feature>
<proteinExistence type="predicted"/>